<reference evidence="2 3" key="1">
    <citation type="submission" date="2016-02" db="EMBL/GenBank/DDBJ databases">
        <authorList>
            <person name="Wen L."/>
            <person name="He K."/>
            <person name="Yang H."/>
        </authorList>
    </citation>
    <scope>NUCLEOTIDE SEQUENCE [LARGE SCALE GENOMIC DNA]</scope>
    <source>
        <strain evidence="2 3">CD09_2</strain>
    </source>
</reference>
<evidence type="ECO:0000313" key="2">
    <source>
        <dbReference type="EMBL" id="OAH45370.1"/>
    </source>
</evidence>
<dbReference type="EMBL" id="LSTR01000025">
    <property type="protein sequence ID" value="OAH45370.1"/>
    <property type="molecule type" value="Genomic_DNA"/>
</dbReference>
<accession>A0A177JVV1</accession>
<feature type="region of interest" description="Disordered" evidence="1">
    <location>
        <begin position="17"/>
        <end position="45"/>
    </location>
</feature>
<organism evidence="2 3">
    <name type="scientific">Sphingobium yanoikuyae</name>
    <name type="common">Sphingomonas yanoikuyae</name>
    <dbReference type="NCBI Taxonomy" id="13690"/>
    <lineage>
        <taxon>Bacteria</taxon>
        <taxon>Pseudomonadati</taxon>
        <taxon>Pseudomonadota</taxon>
        <taxon>Alphaproteobacteria</taxon>
        <taxon>Sphingomonadales</taxon>
        <taxon>Sphingomonadaceae</taxon>
        <taxon>Sphingobium</taxon>
    </lineage>
</organism>
<evidence type="ECO:0000313" key="3">
    <source>
        <dbReference type="Proteomes" id="UP000077262"/>
    </source>
</evidence>
<proteinExistence type="predicted"/>
<comment type="caution">
    <text evidence="2">The sequence shown here is derived from an EMBL/GenBank/DDBJ whole genome shotgun (WGS) entry which is preliminary data.</text>
</comment>
<sequence>MTVNGYSCRNCTDVDLAKKGVDPQHPKSGPDNRDAASDPTRLGTDPVKVDAIKRAADHAAQQVVGYSPFGALHGSVTPGSAFSIIA</sequence>
<dbReference type="Proteomes" id="UP000077262">
    <property type="component" value="Unassembled WGS sequence"/>
</dbReference>
<dbReference type="RefSeq" id="WP_063976203.1">
    <property type="nucleotide sequence ID" value="NZ_LSTR01000025.1"/>
</dbReference>
<feature type="compositionally biased region" description="Basic and acidic residues" evidence="1">
    <location>
        <begin position="17"/>
        <end position="36"/>
    </location>
</feature>
<dbReference type="AlphaFoldDB" id="A0A177JVV1"/>
<evidence type="ECO:0000256" key="1">
    <source>
        <dbReference type="SAM" id="MobiDB-lite"/>
    </source>
</evidence>
<name>A0A177JVV1_SPHYA</name>
<gene>
    <name evidence="2" type="ORF">AX777_17310</name>
</gene>
<protein>
    <submittedName>
        <fullName evidence="2">Uncharacterized protein</fullName>
    </submittedName>
</protein>